<gene>
    <name evidence="1" type="ORF">PHYPO_G00008230</name>
</gene>
<name>A0A5N5Q537_PANHP</name>
<reference evidence="1 2" key="1">
    <citation type="submission" date="2019-06" db="EMBL/GenBank/DDBJ databases">
        <title>A chromosome-scale genome assembly of the striped catfish, Pangasianodon hypophthalmus.</title>
        <authorList>
            <person name="Wen M."/>
            <person name="Zahm M."/>
            <person name="Roques C."/>
            <person name="Cabau C."/>
            <person name="Klopp C."/>
            <person name="Donnadieu C."/>
            <person name="Jouanno E."/>
            <person name="Avarre J.-C."/>
            <person name="Campet M."/>
            <person name="Ha T.T.T."/>
            <person name="Dugue R."/>
            <person name="Lampietro C."/>
            <person name="Louis A."/>
            <person name="Herpin A."/>
            <person name="Echchiki A."/>
            <person name="Berthelot C."/>
            <person name="Parey E."/>
            <person name="Roest-Crollius H."/>
            <person name="Braasch I."/>
            <person name="Postlethwait J."/>
            <person name="Bobe J."/>
            <person name="Montfort J."/>
            <person name="Bouchez O."/>
            <person name="Begum T."/>
            <person name="Schartl M."/>
            <person name="Guiguen Y."/>
        </authorList>
    </citation>
    <scope>NUCLEOTIDE SEQUENCE [LARGE SCALE GENOMIC DNA]</scope>
    <source>
        <strain evidence="1 2">Indonesia</strain>
        <tissue evidence="1">Blood</tissue>
    </source>
</reference>
<dbReference type="Proteomes" id="UP000327468">
    <property type="component" value="Chromosome 1"/>
</dbReference>
<dbReference type="EMBL" id="VFJC01000002">
    <property type="protein sequence ID" value="KAB5587029.1"/>
    <property type="molecule type" value="Genomic_DNA"/>
</dbReference>
<accession>A0A5N5Q537</accession>
<dbReference type="AlphaFoldDB" id="A0A5N5Q537"/>
<organism evidence="1 2">
    <name type="scientific">Pangasianodon hypophthalmus</name>
    <name type="common">Striped catfish</name>
    <name type="synonym">Helicophagus hypophthalmus</name>
    <dbReference type="NCBI Taxonomy" id="310915"/>
    <lineage>
        <taxon>Eukaryota</taxon>
        <taxon>Metazoa</taxon>
        <taxon>Chordata</taxon>
        <taxon>Craniata</taxon>
        <taxon>Vertebrata</taxon>
        <taxon>Euteleostomi</taxon>
        <taxon>Actinopterygii</taxon>
        <taxon>Neopterygii</taxon>
        <taxon>Teleostei</taxon>
        <taxon>Ostariophysi</taxon>
        <taxon>Siluriformes</taxon>
        <taxon>Pangasiidae</taxon>
        <taxon>Pangasianodon</taxon>
    </lineage>
</organism>
<keyword evidence="2" id="KW-1185">Reference proteome</keyword>
<protein>
    <submittedName>
        <fullName evidence="1">Uncharacterized protein</fullName>
    </submittedName>
</protein>
<comment type="caution">
    <text evidence="1">The sequence shown here is derived from an EMBL/GenBank/DDBJ whole genome shotgun (WGS) entry which is preliminary data.</text>
</comment>
<proteinExistence type="predicted"/>
<evidence type="ECO:0000313" key="1">
    <source>
        <dbReference type="EMBL" id="KAB5587029.1"/>
    </source>
</evidence>
<sequence>MVRCKWTVTHIHALHQDQGSDYDCHDGARGWDSGGDITTGDDSADAVSQTTETPAVLHFRSELSITMSSVVLSSNENNGSRIFLFHDNPSKHPSIKPSIHLPHIHHMELST</sequence>
<evidence type="ECO:0000313" key="2">
    <source>
        <dbReference type="Proteomes" id="UP000327468"/>
    </source>
</evidence>